<evidence type="ECO:0000313" key="3">
    <source>
        <dbReference type="Proteomes" id="UP000738349"/>
    </source>
</evidence>
<evidence type="ECO:0000313" key="2">
    <source>
        <dbReference type="EMBL" id="KAH7157113.1"/>
    </source>
</evidence>
<reference evidence="2" key="1">
    <citation type="journal article" date="2021" name="Nat. Commun.">
        <title>Genetic determinants of endophytism in the Arabidopsis root mycobiome.</title>
        <authorList>
            <person name="Mesny F."/>
            <person name="Miyauchi S."/>
            <person name="Thiergart T."/>
            <person name="Pickel B."/>
            <person name="Atanasova L."/>
            <person name="Karlsson M."/>
            <person name="Huettel B."/>
            <person name="Barry K.W."/>
            <person name="Haridas S."/>
            <person name="Chen C."/>
            <person name="Bauer D."/>
            <person name="Andreopoulos W."/>
            <person name="Pangilinan J."/>
            <person name="LaButti K."/>
            <person name="Riley R."/>
            <person name="Lipzen A."/>
            <person name="Clum A."/>
            <person name="Drula E."/>
            <person name="Henrissat B."/>
            <person name="Kohler A."/>
            <person name="Grigoriev I.V."/>
            <person name="Martin F.M."/>
            <person name="Hacquard S."/>
        </authorList>
    </citation>
    <scope>NUCLEOTIDE SEQUENCE</scope>
    <source>
        <strain evidence="2">MPI-CAGE-AT-0147</strain>
    </source>
</reference>
<dbReference type="OrthoDB" id="10338800at2759"/>
<gene>
    <name evidence="2" type="ORF">EDB81DRAFT_413457</name>
</gene>
<organism evidence="2 3">
    <name type="scientific">Dactylonectria macrodidyma</name>
    <dbReference type="NCBI Taxonomy" id="307937"/>
    <lineage>
        <taxon>Eukaryota</taxon>
        <taxon>Fungi</taxon>
        <taxon>Dikarya</taxon>
        <taxon>Ascomycota</taxon>
        <taxon>Pezizomycotina</taxon>
        <taxon>Sordariomycetes</taxon>
        <taxon>Hypocreomycetidae</taxon>
        <taxon>Hypocreales</taxon>
        <taxon>Nectriaceae</taxon>
        <taxon>Dactylonectria</taxon>
    </lineage>
</organism>
<sequence length="235" mass="26204">MNFDKMIPLTFQPALEPLAQHIIDSQKSATPLEPPSQFKAGRRFAFAMVKGTIGRLRKEHTVASDLSKPIVSTAIPVADDWRIIRPQSEGSGVKFPQPGELLDDGTAEFPEGEIPGAGESQSNTMVTNEITIDLAQSINISITVNLLQLDYIHHNFPLETETQCCPFQLFHSKGWEKDVAPDKWRVMTKEDGTADVTFGESNEAWQSVAVNRNESDEGWKSDGAWDSDEEWFPFP</sequence>
<dbReference type="EMBL" id="JAGMUV010000005">
    <property type="protein sequence ID" value="KAH7157113.1"/>
    <property type="molecule type" value="Genomic_DNA"/>
</dbReference>
<proteinExistence type="predicted"/>
<accession>A0A9P9JGG5</accession>
<name>A0A9P9JGG5_9HYPO</name>
<dbReference type="AlphaFoldDB" id="A0A9P9JGG5"/>
<protein>
    <submittedName>
        <fullName evidence="2">Uncharacterized protein</fullName>
    </submittedName>
</protein>
<feature type="compositionally biased region" description="Acidic residues" evidence="1">
    <location>
        <begin position="225"/>
        <end position="235"/>
    </location>
</feature>
<evidence type="ECO:0000256" key="1">
    <source>
        <dbReference type="SAM" id="MobiDB-lite"/>
    </source>
</evidence>
<feature type="region of interest" description="Disordered" evidence="1">
    <location>
        <begin position="212"/>
        <end position="235"/>
    </location>
</feature>
<dbReference type="Proteomes" id="UP000738349">
    <property type="component" value="Unassembled WGS sequence"/>
</dbReference>
<comment type="caution">
    <text evidence="2">The sequence shown here is derived from an EMBL/GenBank/DDBJ whole genome shotgun (WGS) entry which is preliminary data.</text>
</comment>
<keyword evidence="3" id="KW-1185">Reference proteome</keyword>